<dbReference type="InterPro" id="IPR045214">
    <property type="entry name" value="Surf1/Surf4"/>
</dbReference>
<keyword evidence="3 6" id="KW-0812">Transmembrane</keyword>
<feature type="transmembrane region" description="Helical" evidence="6">
    <location>
        <begin position="12"/>
        <end position="35"/>
    </location>
</feature>
<keyword evidence="9" id="KW-1185">Reference proteome</keyword>
<organism evidence="8 9">
    <name type="scientific">Corynebacterium pseudokroppenstedtii</name>
    <dbReference type="NCBI Taxonomy" id="2804917"/>
    <lineage>
        <taxon>Bacteria</taxon>
        <taxon>Bacillati</taxon>
        <taxon>Actinomycetota</taxon>
        <taxon>Actinomycetes</taxon>
        <taxon>Mycobacteriales</taxon>
        <taxon>Corynebacteriaceae</taxon>
        <taxon>Corynebacterium</taxon>
    </lineage>
</organism>
<dbReference type="Proteomes" id="UP001174314">
    <property type="component" value="Chromosome"/>
</dbReference>
<name>A0AAU0PZH0_9CORY</name>
<evidence type="ECO:0000256" key="1">
    <source>
        <dbReference type="ARBA" id="ARBA00004370"/>
    </source>
</evidence>
<dbReference type="KEGG" id="cpsk:Q0N40_03720"/>
<dbReference type="InterPro" id="IPR002994">
    <property type="entry name" value="Surf1/Shy1"/>
</dbReference>
<proteinExistence type="inferred from homology"/>
<gene>
    <name evidence="8" type="ORF">Q0N40_03720</name>
</gene>
<protein>
    <recommendedName>
        <fullName evidence="6">SURF1-like protein</fullName>
    </recommendedName>
</protein>
<accession>A0AAU0PZH0</accession>
<comment type="similarity">
    <text evidence="2 6">Belongs to the SURF1 family.</text>
</comment>
<dbReference type="CDD" id="cd06662">
    <property type="entry name" value="SURF1"/>
    <property type="match status" value="1"/>
</dbReference>
<dbReference type="PROSITE" id="PS50895">
    <property type="entry name" value="SURF1"/>
    <property type="match status" value="1"/>
</dbReference>
<comment type="subcellular location">
    <subcellularLocation>
        <location evidence="6">Cell membrane</location>
        <topology evidence="6">Multi-pass membrane protein</topology>
    </subcellularLocation>
    <subcellularLocation>
        <location evidence="1">Membrane</location>
    </subcellularLocation>
</comment>
<dbReference type="GO" id="GO:0005886">
    <property type="term" value="C:plasma membrane"/>
    <property type="evidence" value="ECO:0007669"/>
    <property type="project" value="UniProtKB-SubCell"/>
</dbReference>
<dbReference type="RefSeq" id="WP_221924038.1">
    <property type="nucleotide sequence ID" value="NZ_CP137757.1"/>
</dbReference>
<feature type="compositionally biased region" description="Basic and acidic residues" evidence="7">
    <location>
        <begin position="317"/>
        <end position="329"/>
    </location>
</feature>
<feature type="compositionally biased region" description="Acidic residues" evidence="7">
    <location>
        <begin position="257"/>
        <end position="270"/>
    </location>
</feature>
<evidence type="ECO:0000256" key="5">
    <source>
        <dbReference type="ARBA" id="ARBA00023136"/>
    </source>
</evidence>
<evidence type="ECO:0000256" key="6">
    <source>
        <dbReference type="RuleBase" id="RU363076"/>
    </source>
</evidence>
<dbReference type="Pfam" id="PF02104">
    <property type="entry name" value="SURF1"/>
    <property type="match status" value="1"/>
</dbReference>
<evidence type="ECO:0000313" key="8">
    <source>
        <dbReference type="EMBL" id="WPF25656.1"/>
    </source>
</evidence>
<keyword evidence="4 6" id="KW-1133">Transmembrane helix</keyword>
<evidence type="ECO:0000256" key="4">
    <source>
        <dbReference type="ARBA" id="ARBA00022989"/>
    </source>
</evidence>
<evidence type="ECO:0000313" key="9">
    <source>
        <dbReference type="Proteomes" id="UP001174314"/>
    </source>
</evidence>
<reference evidence="8 9" key="1">
    <citation type="submission" date="2023-10" db="EMBL/GenBank/DDBJ databases">
        <title>complete genome sequence of Corynebacterium pseudokroppenstedtii P15-C1.</title>
        <authorList>
            <person name="Bruggemann H."/>
            <person name="Poehlein A."/>
        </authorList>
    </citation>
    <scope>NUCLEOTIDE SEQUENCE [LARGE SCALE GENOMIC DNA]</scope>
    <source>
        <strain evidence="8 9">P15_C1</strain>
    </source>
</reference>
<dbReference type="EMBL" id="CP137757">
    <property type="protein sequence ID" value="WPF25656.1"/>
    <property type="molecule type" value="Genomic_DNA"/>
</dbReference>
<feature type="compositionally biased region" description="Polar residues" evidence="7">
    <location>
        <begin position="337"/>
        <end position="349"/>
    </location>
</feature>
<sequence length="374" mass="41671">MAQRGWRTFLKPGWVITAILVIAFAYVAFTVLAPWQLGKNSRTQATNHRLEKAFHADPVPLSKVITKTASAPTGTIDESNEWKRVKLQGSFLADEELVLRNRPVNSDAAYQILTPFRADDGTVIMVNRGYVRPESGSRIPSFAPPPSGKVTIQGYTRLDEPAPEEPKTTHDDGYTEITNLSSSWYKKEIPQENFVKGYVQLEENQPGTLNAIPLPQLDSGPYLSYGIQWITFGILAPLGLGYFAWAEIRERRKAREEEQEYGALGEEDITSDGTPTADETAADDRDAGESATISGEDASSVKRVDSEEGQGPTSEHVPSDQRSQDKPSSADEDTTDRGSQPEPTYQQDLYDNRYGGTKRRNAFAQRFKKDEERF</sequence>
<dbReference type="PANTHER" id="PTHR23427">
    <property type="entry name" value="SURFEIT LOCUS PROTEIN"/>
    <property type="match status" value="1"/>
</dbReference>
<keyword evidence="6" id="KW-1003">Cell membrane</keyword>
<keyword evidence="5 6" id="KW-0472">Membrane</keyword>
<feature type="region of interest" description="Disordered" evidence="7">
    <location>
        <begin position="257"/>
        <end position="374"/>
    </location>
</feature>
<dbReference type="PANTHER" id="PTHR23427:SF2">
    <property type="entry name" value="SURFEIT LOCUS PROTEIN 1"/>
    <property type="match status" value="1"/>
</dbReference>
<dbReference type="AlphaFoldDB" id="A0AAU0PZH0"/>
<evidence type="ECO:0000256" key="3">
    <source>
        <dbReference type="ARBA" id="ARBA00022692"/>
    </source>
</evidence>
<evidence type="ECO:0000256" key="7">
    <source>
        <dbReference type="SAM" id="MobiDB-lite"/>
    </source>
</evidence>
<evidence type="ECO:0000256" key="2">
    <source>
        <dbReference type="ARBA" id="ARBA00007165"/>
    </source>
</evidence>
<feature type="transmembrane region" description="Helical" evidence="6">
    <location>
        <begin position="222"/>
        <end position="245"/>
    </location>
</feature>